<dbReference type="PANTHER" id="PTHR43080:SF2">
    <property type="entry name" value="CBS DOMAIN-CONTAINING PROTEIN"/>
    <property type="match status" value="1"/>
</dbReference>
<evidence type="ECO:0000313" key="5">
    <source>
        <dbReference type="Proteomes" id="UP000177026"/>
    </source>
</evidence>
<dbReference type="Gene3D" id="3.10.580.10">
    <property type="entry name" value="CBS-domain"/>
    <property type="match status" value="2"/>
</dbReference>
<feature type="domain" description="CBS" evidence="3">
    <location>
        <begin position="215"/>
        <end position="273"/>
    </location>
</feature>
<sequence length="327" mass="37343">MIELKDIIKTGNIIKISPEETLSSALSLTRTSHDSVFVFDDKNSYMGVINPYYCLIKSSFPGNAKVKHCLYHPPKVRVHFSLAKVAGNFIESKVHYLPVFDDADRFLGIISARHLLSFYRNSPFLSQIQVKELLKSKKRPVITISDEESVTTAVHLFKKTRVSKLVVIGRDFKLKGVLSYYDLIAYLISPKNSEHKGEREGNQVSFYHQKIKNFVKTYAMTLKTENYLSQALDLILKKKIGSIIIIDGEKHPIGIVTTKDFLAMIMRNGNGKKADSISEKLSNQGLRIGGFFNQVNSKVKKFQYTEIRNLLFKNSIKRFYSKYILQS</sequence>
<dbReference type="SUPFAM" id="SSF54631">
    <property type="entry name" value="CBS-domain pair"/>
    <property type="match status" value="2"/>
</dbReference>
<evidence type="ECO:0000256" key="1">
    <source>
        <dbReference type="ARBA" id="ARBA00023122"/>
    </source>
</evidence>
<dbReference type="Pfam" id="PF00571">
    <property type="entry name" value="CBS"/>
    <property type="match status" value="4"/>
</dbReference>
<name>A0A1F7GPG5_9BACT</name>
<dbReference type="InterPro" id="IPR046342">
    <property type="entry name" value="CBS_dom_sf"/>
</dbReference>
<accession>A0A1F7GPG5</accession>
<dbReference type="InterPro" id="IPR051257">
    <property type="entry name" value="Diverse_CBS-Domain"/>
</dbReference>
<dbReference type="SMART" id="SM00116">
    <property type="entry name" value="CBS"/>
    <property type="match status" value="3"/>
</dbReference>
<dbReference type="CDD" id="cd02205">
    <property type="entry name" value="CBS_pair_SF"/>
    <property type="match status" value="2"/>
</dbReference>
<comment type="caution">
    <text evidence="4">The sequence shown here is derived from an EMBL/GenBank/DDBJ whole genome shotgun (WGS) entry which is preliminary data.</text>
</comment>
<proteinExistence type="predicted"/>
<dbReference type="PROSITE" id="PS51371">
    <property type="entry name" value="CBS"/>
    <property type="match status" value="3"/>
</dbReference>
<dbReference type="Proteomes" id="UP000177026">
    <property type="component" value="Unassembled WGS sequence"/>
</dbReference>
<dbReference type="AlphaFoldDB" id="A0A1F7GPG5"/>
<evidence type="ECO:0000259" key="3">
    <source>
        <dbReference type="PROSITE" id="PS51371"/>
    </source>
</evidence>
<evidence type="ECO:0000313" key="4">
    <source>
        <dbReference type="EMBL" id="OGK20774.1"/>
    </source>
</evidence>
<dbReference type="PANTHER" id="PTHR43080">
    <property type="entry name" value="CBS DOMAIN-CONTAINING PROTEIN CBSX3, MITOCHONDRIAL"/>
    <property type="match status" value="1"/>
</dbReference>
<protein>
    <recommendedName>
        <fullName evidence="3">CBS domain-containing protein</fullName>
    </recommendedName>
</protein>
<feature type="domain" description="CBS" evidence="3">
    <location>
        <begin position="137"/>
        <end position="194"/>
    </location>
</feature>
<evidence type="ECO:0000256" key="2">
    <source>
        <dbReference type="PROSITE-ProRule" id="PRU00703"/>
    </source>
</evidence>
<organism evidence="4 5">
    <name type="scientific">Candidatus Roizmanbacteria bacterium RIFCSPHIGHO2_01_FULL_39_8</name>
    <dbReference type="NCBI Taxonomy" id="1802033"/>
    <lineage>
        <taxon>Bacteria</taxon>
        <taxon>Candidatus Roizmaniibacteriota</taxon>
    </lineage>
</organism>
<feature type="domain" description="CBS" evidence="3">
    <location>
        <begin position="66"/>
        <end position="128"/>
    </location>
</feature>
<dbReference type="EMBL" id="MFZI01000030">
    <property type="protein sequence ID" value="OGK20774.1"/>
    <property type="molecule type" value="Genomic_DNA"/>
</dbReference>
<dbReference type="InterPro" id="IPR000644">
    <property type="entry name" value="CBS_dom"/>
</dbReference>
<reference evidence="4 5" key="1">
    <citation type="journal article" date="2016" name="Nat. Commun.">
        <title>Thousands of microbial genomes shed light on interconnected biogeochemical processes in an aquifer system.</title>
        <authorList>
            <person name="Anantharaman K."/>
            <person name="Brown C.T."/>
            <person name="Hug L.A."/>
            <person name="Sharon I."/>
            <person name="Castelle C.J."/>
            <person name="Probst A.J."/>
            <person name="Thomas B.C."/>
            <person name="Singh A."/>
            <person name="Wilkins M.J."/>
            <person name="Karaoz U."/>
            <person name="Brodie E.L."/>
            <person name="Williams K.H."/>
            <person name="Hubbard S.S."/>
            <person name="Banfield J.F."/>
        </authorList>
    </citation>
    <scope>NUCLEOTIDE SEQUENCE [LARGE SCALE GENOMIC DNA]</scope>
</reference>
<gene>
    <name evidence="4" type="ORF">A2866_00020</name>
</gene>
<keyword evidence="1 2" id="KW-0129">CBS domain</keyword>
<dbReference type="Gene3D" id="3.90.1280.20">
    <property type="match status" value="1"/>
</dbReference>